<evidence type="ECO:0000313" key="3">
    <source>
        <dbReference type="EMBL" id="GGP27913.1"/>
    </source>
</evidence>
<protein>
    <recommendedName>
        <fullName evidence="2">Methyltransferase type 11 domain-containing protein</fullName>
    </recommendedName>
</protein>
<feature type="repeat" description="TPR" evidence="1">
    <location>
        <begin position="75"/>
        <end position="108"/>
    </location>
</feature>
<dbReference type="Pfam" id="PF08241">
    <property type="entry name" value="Methyltransf_11"/>
    <property type="match status" value="1"/>
</dbReference>
<dbReference type="PANTHER" id="PTHR44998">
    <property type="match status" value="1"/>
</dbReference>
<dbReference type="PROSITE" id="PS50005">
    <property type="entry name" value="TPR"/>
    <property type="match status" value="2"/>
</dbReference>
<dbReference type="InterPro" id="IPR011990">
    <property type="entry name" value="TPR-like_helical_dom_sf"/>
</dbReference>
<dbReference type="EMBL" id="BMLY01000008">
    <property type="protein sequence ID" value="GGP27913.1"/>
    <property type="molecule type" value="Genomic_DNA"/>
</dbReference>
<evidence type="ECO:0000259" key="2">
    <source>
        <dbReference type="Pfam" id="PF08241"/>
    </source>
</evidence>
<dbReference type="InterPro" id="IPR013216">
    <property type="entry name" value="Methyltransf_11"/>
</dbReference>
<accession>A0ABQ2PQL2</accession>
<feature type="repeat" description="TPR" evidence="1">
    <location>
        <begin position="177"/>
        <end position="210"/>
    </location>
</feature>
<evidence type="ECO:0000313" key="4">
    <source>
        <dbReference type="Proteomes" id="UP000621859"/>
    </source>
</evidence>
<dbReference type="Gene3D" id="3.40.50.150">
    <property type="entry name" value="Vaccinia Virus protein VP39"/>
    <property type="match status" value="1"/>
</dbReference>
<dbReference type="CDD" id="cd02440">
    <property type="entry name" value="AdoMet_MTases"/>
    <property type="match status" value="1"/>
</dbReference>
<name>A0ABQ2PQL2_9NEIS</name>
<dbReference type="Pfam" id="PF13424">
    <property type="entry name" value="TPR_12"/>
    <property type="match status" value="1"/>
</dbReference>
<dbReference type="Gene3D" id="1.25.40.10">
    <property type="entry name" value="Tetratricopeptide repeat domain"/>
    <property type="match status" value="1"/>
</dbReference>
<dbReference type="Pfam" id="PF13181">
    <property type="entry name" value="TPR_8"/>
    <property type="match status" value="1"/>
</dbReference>
<dbReference type="SUPFAM" id="SSF53335">
    <property type="entry name" value="S-adenosyl-L-methionine-dependent methyltransferases"/>
    <property type="match status" value="1"/>
</dbReference>
<dbReference type="InterPro" id="IPR029063">
    <property type="entry name" value="SAM-dependent_MTases_sf"/>
</dbReference>
<dbReference type="InterPro" id="IPR019734">
    <property type="entry name" value="TPR_rpt"/>
</dbReference>
<comment type="caution">
    <text evidence="3">The sequence shown here is derived from an EMBL/GenBank/DDBJ whole genome shotgun (WGS) entry which is preliminary data.</text>
</comment>
<keyword evidence="1" id="KW-0802">TPR repeat</keyword>
<dbReference type="SMART" id="SM00028">
    <property type="entry name" value="TPR"/>
    <property type="match status" value="6"/>
</dbReference>
<dbReference type="Proteomes" id="UP000621859">
    <property type="component" value="Unassembled WGS sequence"/>
</dbReference>
<dbReference type="Pfam" id="PF14559">
    <property type="entry name" value="TPR_19"/>
    <property type="match status" value="1"/>
</dbReference>
<feature type="domain" description="Methyltransferase type 11" evidence="2">
    <location>
        <begin position="277"/>
        <end position="368"/>
    </location>
</feature>
<evidence type="ECO:0000256" key="1">
    <source>
        <dbReference type="PROSITE-ProRule" id="PRU00339"/>
    </source>
</evidence>
<reference evidence="4" key="1">
    <citation type="journal article" date="2019" name="Int. J. Syst. Evol. Microbiol.">
        <title>The Global Catalogue of Microorganisms (GCM) 10K type strain sequencing project: providing services to taxonomists for standard genome sequencing and annotation.</title>
        <authorList>
            <consortium name="The Broad Institute Genomics Platform"/>
            <consortium name="The Broad Institute Genome Sequencing Center for Infectious Disease"/>
            <person name="Wu L."/>
            <person name="Ma J."/>
        </authorList>
    </citation>
    <scope>NUCLEOTIDE SEQUENCE [LARGE SCALE GENOMIC DNA]</scope>
    <source>
        <strain evidence="4">CGMCC 1.8860</strain>
    </source>
</reference>
<gene>
    <name evidence="3" type="ORF">GCM10010971_37320</name>
</gene>
<proteinExistence type="predicted"/>
<keyword evidence="4" id="KW-1185">Reference proteome</keyword>
<sequence>MPDHTALEARLNITLKQHLAGQFTEAERGYLELLQEAPDRADLHHWLGFLLQQQDRLPEARTHLQIALNLDDSHSEWQFNLGITLARLGEYHAAIHALQRACAMAPTQYFYWTNLGSTFENAGDEASAEQCFIKAQHINPACPDAWYQHATLCLRQARYAEARTLNHRGLIAAPEQVTSRVMLAQAWHALGHTDEALAVFERWLAAEPDHPQALHLRAAYQQQSPSCCTPDYVQNTFDGFAANFDHILGRLAYAGPQWLADYLATQPAAPHALKVADLGCGTGLAGGILAPWASILTGVDLSTGMLEKAAAKGHYTDLQCIDIHTFLVSHPNTFDLLVCLDTLIYIGALDLLFEAAAHALKPGARLIFTTETLTDDAGRPWQLNTSGRYSHRTRWVHEQLKQRGLVITHYSSGAIRNESGIPVVGDFFCAQRPD</sequence>
<organism evidence="3 4">
    <name type="scientific">Silvimonas amylolytica</name>
    <dbReference type="NCBI Taxonomy" id="449663"/>
    <lineage>
        <taxon>Bacteria</taxon>
        <taxon>Pseudomonadati</taxon>
        <taxon>Pseudomonadota</taxon>
        <taxon>Betaproteobacteria</taxon>
        <taxon>Neisseriales</taxon>
        <taxon>Chitinibacteraceae</taxon>
        <taxon>Silvimonas</taxon>
    </lineage>
</organism>
<dbReference type="PANTHER" id="PTHR44998:SF1">
    <property type="entry name" value="UDP-N-ACETYLGLUCOSAMINE--PEPTIDE N-ACETYLGLUCOSAMINYLTRANSFERASE 110 KDA SUBUNIT"/>
    <property type="match status" value="1"/>
</dbReference>
<dbReference type="SUPFAM" id="SSF48452">
    <property type="entry name" value="TPR-like"/>
    <property type="match status" value="2"/>
</dbReference>
<dbReference type="RefSeq" id="WP_188697697.1">
    <property type="nucleotide sequence ID" value="NZ_BMLY01000008.1"/>
</dbReference>